<dbReference type="Proteomes" id="UP000187506">
    <property type="component" value="Chromosome"/>
</dbReference>
<keyword evidence="3" id="KW-1185">Reference proteome</keyword>
<dbReference type="CDD" id="cd20170">
    <property type="entry name" value="Peptidase_M90-like"/>
    <property type="match status" value="1"/>
</dbReference>
<sequence>MFRVVVSIILVGIISLAIFVVFRGIFNFFEMAFVEYFKKQQFFTNPYIRTKTLKEEYKSILKNEFDFYNSLKPLKQKHFEHRIQYFIKHWEFIGKDIEITNTMRVKVAATATKLTLGFRDYKIKAVDKVVIYPKKYFSNINKQDHKGEFNMSYKALVFSWEDFEKGYAISNDNLNLGVHECIHAMHITFLKSRRKSTSAAIFLDSFYELTEFIETNVLIKKKLISSGYFRDYAFENQFEFVSVLVENFIETPLEFRAQFPNIYSKVKEMLNFNFAGY</sequence>
<evidence type="ECO:0008006" key="4">
    <source>
        <dbReference type="Google" id="ProtNLM"/>
    </source>
</evidence>
<dbReference type="GO" id="GO:0004177">
    <property type="term" value="F:aminopeptidase activity"/>
    <property type="evidence" value="ECO:0007669"/>
    <property type="project" value="TreeGrafter"/>
</dbReference>
<reference evidence="2 3" key="1">
    <citation type="submission" date="2017-01" db="EMBL/GenBank/DDBJ databases">
        <title>Complete genome of Lacinutrix venerupis DOK2-8 isolated from seawater in Dokdo.</title>
        <authorList>
            <person name="Chi W.-J."/>
            <person name="Kim J.H."/>
        </authorList>
    </citation>
    <scope>NUCLEOTIDE SEQUENCE [LARGE SCALE GENOMIC DNA]</scope>
    <source>
        <strain evidence="2 3">DOK2-8</strain>
    </source>
</reference>
<dbReference type="KEGG" id="lvn:BWR22_13335"/>
<organism evidence="2 3">
    <name type="scientific">Lacinutrix venerupis</name>
    <dbReference type="NCBI Taxonomy" id="1486034"/>
    <lineage>
        <taxon>Bacteria</taxon>
        <taxon>Pseudomonadati</taxon>
        <taxon>Bacteroidota</taxon>
        <taxon>Flavobacteriia</taxon>
        <taxon>Flavobacteriales</taxon>
        <taxon>Flavobacteriaceae</taxon>
        <taxon>Lacinutrix</taxon>
    </lineage>
</organism>
<accession>A0AAC9PXY8</accession>
<dbReference type="SUPFAM" id="SSF55486">
    <property type="entry name" value="Metalloproteases ('zincins'), catalytic domain"/>
    <property type="match status" value="1"/>
</dbReference>
<dbReference type="Pfam" id="PF06167">
    <property type="entry name" value="Peptidase_M90"/>
    <property type="match status" value="1"/>
</dbReference>
<dbReference type="EMBL" id="CP019352">
    <property type="protein sequence ID" value="APY01541.1"/>
    <property type="molecule type" value="Genomic_DNA"/>
</dbReference>
<dbReference type="InterPro" id="IPR010384">
    <property type="entry name" value="MtfA_fam"/>
</dbReference>
<gene>
    <name evidence="2" type="ORF">BWR22_13335</name>
</gene>
<protein>
    <recommendedName>
        <fullName evidence="4">Zinc-dependent peptidase</fullName>
    </recommendedName>
</protein>
<keyword evidence="1" id="KW-1133">Transmembrane helix</keyword>
<dbReference type="PANTHER" id="PTHR30164:SF2">
    <property type="entry name" value="PROTEIN MTFA"/>
    <property type="match status" value="1"/>
</dbReference>
<dbReference type="AlphaFoldDB" id="A0AAC9PXY8"/>
<keyword evidence="1" id="KW-0812">Transmembrane</keyword>
<dbReference type="PANTHER" id="PTHR30164">
    <property type="entry name" value="MTFA PEPTIDASE"/>
    <property type="match status" value="1"/>
</dbReference>
<evidence type="ECO:0000256" key="1">
    <source>
        <dbReference type="SAM" id="Phobius"/>
    </source>
</evidence>
<dbReference type="Gene3D" id="1.10.472.150">
    <property type="entry name" value="Glucose-regulated metallo-peptidase M90, N-terminal domain"/>
    <property type="match status" value="1"/>
</dbReference>
<proteinExistence type="predicted"/>
<evidence type="ECO:0000313" key="2">
    <source>
        <dbReference type="EMBL" id="APY01541.1"/>
    </source>
</evidence>
<evidence type="ECO:0000313" key="3">
    <source>
        <dbReference type="Proteomes" id="UP000187506"/>
    </source>
</evidence>
<dbReference type="InterPro" id="IPR042252">
    <property type="entry name" value="MtfA_N"/>
</dbReference>
<name>A0AAC9PXY8_9FLAO</name>
<dbReference type="GO" id="GO:0005829">
    <property type="term" value="C:cytosol"/>
    <property type="evidence" value="ECO:0007669"/>
    <property type="project" value="TreeGrafter"/>
</dbReference>
<keyword evidence="1" id="KW-0472">Membrane</keyword>
<feature type="transmembrane region" description="Helical" evidence="1">
    <location>
        <begin position="6"/>
        <end position="29"/>
    </location>
</feature>